<dbReference type="Proteomes" id="UP000000771">
    <property type="component" value="Chromosome"/>
</dbReference>
<accession>C7LZQ2</accession>
<dbReference type="RefSeq" id="WP_015798696.1">
    <property type="nucleotide sequence ID" value="NC_013124.1"/>
</dbReference>
<dbReference type="STRING" id="525909.Afer_1279"/>
<protein>
    <recommendedName>
        <fullName evidence="4">Type II secretion system protein</fullName>
    </recommendedName>
</protein>
<evidence type="ECO:0008006" key="4">
    <source>
        <dbReference type="Google" id="ProtNLM"/>
    </source>
</evidence>
<keyword evidence="1" id="KW-0472">Membrane</keyword>
<dbReference type="eggNOG" id="COG2064">
    <property type="taxonomic scope" value="Bacteria"/>
</dbReference>
<dbReference type="KEGG" id="afo:Afer_1279"/>
<keyword evidence="1" id="KW-0812">Transmembrane</keyword>
<dbReference type="AlphaFoldDB" id="C7LZQ2"/>
<sequence length="267" mass="27935">MSSLIGLGGVALLLASAWLATTVREIVPARLLRHLELPPPSRPVARWVARRSDDWLLATGVQPATDLARFADPALGASGLVGAVGIVGHSAPAVSGALMAPVVVVALRVAMVMATARRVRERLRATWSSELGEIRHLVAAGASLPGALTTRRDADTPWSTQWHGALAEMGEGTDLEVALAHVAERLRDANVGAALRLLGSSWAVGAVTPALGELERDALARRRADALRLASRREQLVWIPVAVSALVPGVTLVVVPLAAGLQKLVGL</sequence>
<feature type="transmembrane region" description="Helical" evidence="1">
    <location>
        <begin position="93"/>
        <end position="114"/>
    </location>
</feature>
<feature type="transmembrane region" description="Helical" evidence="1">
    <location>
        <begin position="236"/>
        <end position="259"/>
    </location>
</feature>
<gene>
    <name evidence="2" type="ordered locus">Afer_1279</name>
</gene>
<keyword evidence="1" id="KW-1133">Transmembrane helix</keyword>
<dbReference type="EMBL" id="CP001631">
    <property type="protein sequence ID" value="ACU54210.1"/>
    <property type="molecule type" value="Genomic_DNA"/>
</dbReference>
<reference evidence="2 3" key="1">
    <citation type="journal article" date="2009" name="Stand. Genomic Sci.">
        <title>Complete genome sequence of Acidimicrobium ferrooxidans type strain (ICP).</title>
        <authorList>
            <person name="Clum A."/>
            <person name="Nolan M."/>
            <person name="Lang E."/>
            <person name="Glavina Del Rio T."/>
            <person name="Tice H."/>
            <person name="Copeland A."/>
            <person name="Cheng J.F."/>
            <person name="Lucas S."/>
            <person name="Chen F."/>
            <person name="Bruce D."/>
            <person name="Goodwin L."/>
            <person name="Pitluck S."/>
            <person name="Ivanova N."/>
            <person name="Mavrommatis K."/>
            <person name="Mikhailova N."/>
            <person name="Pati A."/>
            <person name="Chen A."/>
            <person name="Palaniappan K."/>
            <person name="Goker M."/>
            <person name="Spring S."/>
            <person name="Land M."/>
            <person name="Hauser L."/>
            <person name="Chang Y.J."/>
            <person name="Jeffries C.C."/>
            <person name="Chain P."/>
            <person name="Bristow J."/>
            <person name="Eisen J.A."/>
            <person name="Markowitz V."/>
            <person name="Hugenholtz P."/>
            <person name="Kyrpides N.C."/>
            <person name="Klenk H.P."/>
            <person name="Lapidus A."/>
        </authorList>
    </citation>
    <scope>NUCLEOTIDE SEQUENCE [LARGE SCALE GENOMIC DNA]</scope>
    <source>
        <strain evidence="3">DSM 10331 / JCM 15462 / NBRC 103882 / ICP</strain>
    </source>
</reference>
<dbReference type="HOGENOM" id="CLU_1040614_0_0_11"/>
<evidence type="ECO:0000313" key="2">
    <source>
        <dbReference type="EMBL" id="ACU54210.1"/>
    </source>
</evidence>
<name>C7LZQ2_ACIFD</name>
<proteinExistence type="predicted"/>
<keyword evidence="3" id="KW-1185">Reference proteome</keyword>
<evidence type="ECO:0000313" key="3">
    <source>
        <dbReference type="Proteomes" id="UP000000771"/>
    </source>
</evidence>
<evidence type="ECO:0000256" key="1">
    <source>
        <dbReference type="SAM" id="Phobius"/>
    </source>
</evidence>
<organism evidence="2 3">
    <name type="scientific">Acidimicrobium ferrooxidans (strain DSM 10331 / JCM 15462 / NBRC 103882 / ICP)</name>
    <dbReference type="NCBI Taxonomy" id="525909"/>
    <lineage>
        <taxon>Bacteria</taxon>
        <taxon>Bacillati</taxon>
        <taxon>Actinomycetota</taxon>
        <taxon>Acidimicrobiia</taxon>
        <taxon>Acidimicrobiales</taxon>
        <taxon>Acidimicrobiaceae</taxon>
        <taxon>Acidimicrobium</taxon>
    </lineage>
</organism>